<accession>A0A364RCL7</accession>
<dbReference type="AlphaFoldDB" id="A0A364RCL7"/>
<dbReference type="InterPro" id="IPR058060">
    <property type="entry name" value="HYC_CC_PP"/>
</dbReference>
<dbReference type="OrthoDB" id="853296at2"/>
<dbReference type="NCBIfam" id="NF047658">
    <property type="entry name" value="HYC_CC_PP"/>
    <property type="match status" value="1"/>
</dbReference>
<reference evidence="1 2" key="2">
    <citation type="submission" date="2018-07" db="EMBL/GenBank/DDBJ databases">
        <title>Pontibacter sp. 2b14 genomic sequence and assembly.</title>
        <authorList>
            <person name="Du Z.-J."/>
        </authorList>
    </citation>
    <scope>NUCLEOTIDE SEQUENCE [LARGE SCALE GENOMIC DNA]</scope>
    <source>
        <strain evidence="1 2">2b14</strain>
    </source>
</reference>
<comment type="caution">
    <text evidence="1">The sequence shown here is derived from an EMBL/GenBank/DDBJ whole genome shotgun (WGS) entry which is preliminary data.</text>
</comment>
<organism evidence="1 2">
    <name type="scientific">Pontibacter arcticus</name>
    <dbReference type="NCBI Taxonomy" id="2080288"/>
    <lineage>
        <taxon>Bacteria</taxon>
        <taxon>Pseudomonadati</taxon>
        <taxon>Bacteroidota</taxon>
        <taxon>Cytophagia</taxon>
        <taxon>Cytophagales</taxon>
        <taxon>Hymenobacteraceae</taxon>
        <taxon>Pontibacter</taxon>
    </lineage>
</organism>
<reference evidence="1 2" key="1">
    <citation type="submission" date="2018-06" db="EMBL/GenBank/DDBJ databases">
        <authorList>
            <person name="Liu Z.-W."/>
        </authorList>
    </citation>
    <scope>NUCLEOTIDE SEQUENCE [LARGE SCALE GENOMIC DNA]</scope>
    <source>
        <strain evidence="1 2">2b14</strain>
    </source>
</reference>
<dbReference type="InterPro" id="IPR058512">
    <property type="entry name" value="DUF8199"/>
</dbReference>
<proteinExistence type="predicted"/>
<name>A0A364RCL7_9BACT</name>
<sequence length="138" mass="15235">MYICAMKLLLRSIVLFLLTSSVLLGSVGVALSKQLCQMAEMEAKKISGKKAQCCEKATDPEERESCCTAEVSYEKLEPVSSLKTFSLEVPVFFAEPLKPFIALQALAITKDQRILTYADSSPPLYGRNLLLQIQTLVV</sequence>
<gene>
    <name evidence="1" type="ORF">DP923_13165</name>
</gene>
<dbReference type="Pfam" id="PF26622">
    <property type="entry name" value="DUF8199"/>
    <property type="match status" value="1"/>
</dbReference>
<evidence type="ECO:0000313" key="2">
    <source>
        <dbReference type="Proteomes" id="UP000251692"/>
    </source>
</evidence>
<evidence type="ECO:0000313" key="1">
    <source>
        <dbReference type="EMBL" id="RAU82023.1"/>
    </source>
</evidence>
<dbReference type="EMBL" id="QMDV01000004">
    <property type="protein sequence ID" value="RAU82023.1"/>
    <property type="molecule type" value="Genomic_DNA"/>
</dbReference>
<dbReference type="Proteomes" id="UP000251692">
    <property type="component" value="Unassembled WGS sequence"/>
</dbReference>
<keyword evidence="2" id="KW-1185">Reference proteome</keyword>
<protein>
    <submittedName>
        <fullName evidence="1">Uncharacterized protein</fullName>
    </submittedName>
</protein>